<dbReference type="RefSeq" id="WP_142515940.1">
    <property type="nucleotide sequence ID" value="NZ_CP040686.1"/>
</dbReference>
<comment type="similarity">
    <text evidence="3">Belongs to the HNH nuclease family.</text>
</comment>
<name>A0A6D1JX09_SALET</name>
<evidence type="ECO:0000256" key="2">
    <source>
        <dbReference type="ARBA" id="ARBA00022801"/>
    </source>
</evidence>
<keyword evidence="1" id="KW-0540">Nuclease</keyword>
<reference evidence="7" key="1">
    <citation type="submission" date="2019-05" db="EMBL/GenBank/DDBJ databases">
        <title>Complete genome sequence of multidrug-resistant Salmonella enterica serovar I 4,[5],12:i:- 2015 U.S. pork outbreak isolate.</title>
        <authorList>
            <person name="Bearson B.L."/>
            <person name="Trachsel J.M."/>
            <person name="Holman D.B."/>
            <person name="Brunelle B.W."/>
            <person name="Simmons M."/>
            <person name="Wasilenko J."/>
            <person name="Tillman G."/>
            <person name="Johnston J."/>
            <person name="Bearson S.M.D."/>
        </authorList>
    </citation>
    <scope>NUCLEOTIDE SEQUENCE [LARGE SCALE GENOMIC DNA]</scope>
    <source>
        <strain>FSIS1503788</strain>
        <strain evidence="7">USDA15WA-1</strain>
    </source>
</reference>
<dbReference type="PANTHER" id="PTHR41286:SF1">
    <property type="entry name" value="HNH NUCLEASE YAJD-RELATED"/>
    <property type="match status" value="1"/>
</dbReference>
<evidence type="ECO:0000259" key="6">
    <source>
        <dbReference type="SMART" id="SM00507"/>
    </source>
</evidence>
<evidence type="ECO:0000256" key="3">
    <source>
        <dbReference type="ARBA" id="ARBA00038412"/>
    </source>
</evidence>
<dbReference type="GO" id="GO:0003676">
    <property type="term" value="F:nucleic acid binding"/>
    <property type="evidence" value="ECO:0007669"/>
    <property type="project" value="InterPro"/>
</dbReference>
<dbReference type="EMBL" id="CP040686">
    <property type="protein sequence ID" value="QDK54294.1"/>
    <property type="molecule type" value="Genomic_DNA"/>
</dbReference>
<dbReference type="Proteomes" id="UP000839537">
    <property type="component" value="Chromosome"/>
</dbReference>
<dbReference type="InterPro" id="IPR003615">
    <property type="entry name" value="HNH_nuc"/>
</dbReference>
<dbReference type="GO" id="GO:0005829">
    <property type="term" value="C:cytosol"/>
    <property type="evidence" value="ECO:0007669"/>
    <property type="project" value="TreeGrafter"/>
</dbReference>
<dbReference type="CDD" id="cd00085">
    <property type="entry name" value="HNHc"/>
    <property type="match status" value="1"/>
</dbReference>
<dbReference type="GO" id="GO:0016787">
    <property type="term" value="F:hydrolase activity"/>
    <property type="evidence" value="ECO:0007669"/>
    <property type="project" value="UniProtKB-KW"/>
</dbReference>
<keyword evidence="2" id="KW-0378">Hydrolase</keyword>
<dbReference type="PANTHER" id="PTHR41286">
    <property type="entry name" value="HNH NUCLEASE YAJD-RELATED"/>
    <property type="match status" value="1"/>
</dbReference>
<dbReference type="InterPro" id="IPR002711">
    <property type="entry name" value="HNH"/>
</dbReference>
<organism evidence="7">
    <name type="scientific">Salmonella enterica subsp. enterica serovar 4,[5],12:i:-</name>
    <dbReference type="NCBI Taxonomy" id="440524"/>
    <lineage>
        <taxon>Bacteria</taxon>
        <taxon>Pseudomonadati</taxon>
        <taxon>Pseudomonadota</taxon>
        <taxon>Gammaproteobacteria</taxon>
        <taxon>Enterobacterales</taxon>
        <taxon>Enterobacteriaceae</taxon>
        <taxon>Salmonella</taxon>
    </lineage>
</organism>
<feature type="domain" description="HNH nuclease" evidence="6">
    <location>
        <begin position="57"/>
        <end position="111"/>
    </location>
</feature>
<proteinExistence type="inferred from homology"/>
<sequence>MNFLYAPRIPKACRVRGCRQTTTDPSGYCESHKSEGWKQYKPGQSRHQRGYGSKWDSIRARVLKRDKGLCQLCLRAGVVREAKTVDHIIPKAHGGTDADCNLQSLCWPCHKAKTARERLK</sequence>
<gene>
    <name evidence="7" type="ORF">AOL22_22685</name>
</gene>
<accession>A0A6D1JX09</accession>
<dbReference type="GO" id="GO:0004519">
    <property type="term" value="F:endonuclease activity"/>
    <property type="evidence" value="ECO:0007669"/>
    <property type="project" value="UniProtKB-KW"/>
</dbReference>
<dbReference type="GO" id="GO:0008270">
    <property type="term" value="F:zinc ion binding"/>
    <property type="evidence" value="ECO:0007669"/>
    <property type="project" value="InterPro"/>
</dbReference>
<dbReference type="SMART" id="SM00507">
    <property type="entry name" value="HNHc"/>
    <property type="match status" value="1"/>
</dbReference>
<evidence type="ECO:0000313" key="7">
    <source>
        <dbReference type="EMBL" id="QDK54294.1"/>
    </source>
</evidence>
<evidence type="ECO:0000256" key="5">
    <source>
        <dbReference type="SAM" id="MobiDB-lite"/>
    </source>
</evidence>
<dbReference type="AlphaFoldDB" id="A0A6D1JX09"/>
<evidence type="ECO:0000256" key="1">
    <source>
        <dbReference type="ARBA" id="ARBA00022722"/>
    </source>
</evidence>
<protein>
    <recommendedName>
        <fullName evidence="4">Putative HNH nuclease YajD</fullName>
    </recommendedName>
</protein>
<evidence type="ECO:0000256" key="4">
    <source>
        <dbReference type="ARBA" id="ARBA00040194"/>
    </source>
</evidence>
<dbReference type="Gene3D" id="1.10.30.50">
    <property type="match status" value="1"/>
</dbReference>
<dbReference type="Pfam" id="PF01844">
    <property type="entry name" value="HNH"/>
    <property type="match status" value="1"/>
</dbReference>
<feature type="region of interest" description="Disordered" evidence="5">
    <location>
        <begin position="31"/>
        <end position="52"/>
    </location>
</feature>
<keyword evidence="7" id="KW-0255">Endonuclease</keyword>